<dbReference type="PROSITE" id="PS51296">
    <property type="entry name" value="RIESKE"/>
    <property type="match status" value="1"/>
</dbReference>
<dbReference type="CDD" id="cd08884">
    <property type="entry name" value="RHO_alpha_C_GbcA-like"/>
    <property type="match status" value="1"/>
</dbReference>
<reference evidence="9" key="1">
    <citation type="journal article" date="2019" name="Int. J. Syst. Evol. Microbiol.">
        <title>The Global Catalogue of Microorganisms (GCM) 10K type strain sequencing project: providing services to taxonomists for standard genome sequencing and annotation.</title>
        <authorList>
            <consortium name="The Broad Institute Genomics Platform"/>
            <consortium name="The Broad Institute Genome Sequencing Center for Infectious Disease"/>
            <person name="Wu L."/>
            <person name="Ma J."/>
        </authorList>
    </citation>
    <scope>NUCLEOTIDE SEQUENCE [LARGE SCALE GENOMIC DNA]</scope>
    <source>
        <strain evidence="9">JCM 13250</strain>
    </source>
</reference>
<evidence type="ECO:0000259" key="7">
    <source>
        <dbReference type="PROSITE" id="PS51296"/>
    </source>
</evidence>
<dbReference type="PANTHER" id="PTHR43756">
    <property type="entry name" value="CHOLINE MONOOXYGENASE, CHLOROPLASTIC"/>
    <property type="match status" value="1"/>
</dbReference>
<dbReference type="SUPFAM" id="SSF50022">
    <property type="entry name" value="ISP domain"/>
    <property type="match status" value="1"/>
</dbReference>
<dbReference type="Pfam" id="PF00355">
    <property type="entry name" value="Rieske"/>
    <property type="match status" value="1"/>
</dbReference>
<organism evidence="8 9">
    <name type="scientific">Luedemannella flava</name>
    <dbReference type="NCBI Taxonomy" id="349316"/>
    <lineage>
        <taxon>Bacteria</taxon>
        <taxon>Bacillati</taxon>
        <taxon>Actinomycetota</taxon>
        <taxon>Actinomycetes</taxon>
        <taxon>Micromonosporales</taxon>
        <taxon>Micromonosporaceae</taxon>
        <taxon>Luedemannella</taxon>
    </lineage>
</organism>
<keyword evidence="6" id="KW-0411">Iron-sulfur</keyword>
<dbReference type="Gene3D" id="2.102.10.10">
    <property type="entry name" value="Rieske [2Fe-2S] iron-sulphur domain"/>
    <property type="match status" value="1"/>
</dbReference>
<dbReference type="RefSeq" id="WP_344139362.1">
    <property type="nucleotide sequence ID" value="NZ_BAAALT010000275.1"/>
</dbReference>
<comment type="cofactor">
    <cofactor evidence="1">
        <name>Fe cation</name>
        <dbReference type="ChEBI" id="CHEBI:24875"/>
    </cofactor>
</comment>
<keyword evidence="4" id="KW-0560">Oxidoreductase</keyword>
<accession>A0ABP4Z0T3</accession>
<dbReference type="CDD" id="cd03469">
    <property type="entry name" value="Rieske_RO_Alpha_N"/>
    <property type="match status" value="1"/>
</dbReference>
<dbReference type="EMBL" id="BAAALT010000275">
    <property type="protein sequence ID" value="GAA1832692.1"/>
    <property type="molecule type" value="Genomic_DNA"/>
</dbReference>
<evidence type="ECO:0000256" key="4">
    <source>
        <dbReference type="ARBA" id="ARBA00023002"/>
    </source>
</evidence>
<comment type="caution">
    <text evidence="8">The sequence shown here is derived from an EMBL/GenBank/DDBJ whole genome shotgun (WGS) entry which is preliminary data.</text>
</comment>
<evidence type="ECO:0000256" key="3">
    <source>
        <dbReference type="ARBA" id="ARBA00022723"/>
    </source>
</evidence>
<keyword evidence="2" id="KW-0001">2Fe-2S</keyword>
<sequence>MNPAPLDRAAVEACLAGSGTMLPQGAYTDQAVLDWERKVVFAGGWVCVGRAGDVPARTRRAVGVGDDAVLLMRDDDGVLRGFYNTCRHRAHELLPCGTSSTGRFLTCPYHSWVYDNAGRLHKVPYAEASGIDDAARDGLGLVPVAVAEWHGFVFVNASGSAPPLHRYLGPSLDTRFAPYELERIEVAGRHEYVVEANWKLLVENYQECYHCSTIHPELCRVSSPDSGGSFEPDGLWIGGDMELLDGVATMSLDGRAGAPPMRALTGRQLRDVVYLQLFPNLLLSVHPDYVMTHVLEPLAPDRTNVVCEWLFPPETIAADGFDPAYAVDFWDVTNRQDWAACAGVQRGVASRGYRPGPLSPGHEDTVFQTIAVLARAYLDGALPAVTSSDRNGSHVRQQTGT</sequence>
<dbReference type="SUPFAM" id="SSF55961">
    <property type="entry name" value="Bet v1-like"/>
    <property type="match status" value="1"/>
</dbReference>
<keyword evidence="8" id="KW-0223">Dioxygenase</keyword>
<dbReference type="Gene3D" id="3.90.380.10">
    <property type="entry name" value="Naphthalene 1,2-dioxygenase Alpha Subunit, Chain A, domain 1"/>
    <property type="match status" value="1"/>
</dbReference>
<keyword evidence="3" id="KW-0479">Metal-binding</keyword>
<dbReference type="PRINTS" id="PR00090">
    <property type="entry name" value="RNGDIOXGNASE"/>
</dbReference>
<keyword evidence="5" id="KW-0408">Iron</keyword>
<dbReference type="InterPro" id="IPR001663">
    <property type="entry name" value="Rng_hydr_dOase-A"/>
</dbReference>
<dbReference type="GO" id="GO:0051213">
    <property type="term" value="F:dioxygenase activity"/>
    <property type="evidence" value="ECO:0007669"/>
    <property type="project" value="UniProtKB-KW"/>
</dbReference>
<evidence type="ECO:0000256" key="5">
    <source>
        <dbReference type="ARBA" id="ARBA00023004"/>
    </source>
</evidence>
<dbReference type="PANTHER" id="PTHR43756:SF5">
    <property type="entry name" value="CHOLINE MONOOXYGENASE, CHLOROPLASTIC"/>
    <property type="match status" value="1"/>
</dbReference>
<gene>
    <name evidence="8" type="ORF">GCM10009682_58960</name>
</gene>
<name>A0ABP4Z0T3_9ACTN</name>
<proteinExistence type="predicted"/>
<evidence type="ECO:0000256" key="6">
    <source>
        <dbReference type="ARBA" id="ARBA00023014"/>
    </source>
</evidence>
<evidence type="ECO:0000313" key="8">
    <source>
        <dbReference type="EMBL" id="GAA1832692.1"/>
    </source>
</evidence>
<dbReference type="InterPro" id="IPR036922">
    <property type="entry name" value="Rieske_2Fe-2S_sf"/>
</dbReference>
<evidence type="ECO:0000313" key="9">
    <source>
        <dbReference type="Proteomes" id="UP001500218"/>
    </source>
</evidence>
<dbReference type="InterPro" id="IPR017941">
    <property type="entry name" value="Rieske_2Fe-2S"/>
</dbReference>
<dbReference type="Pfam" id="PF00848">
    <property type="entry name" value="Ring_hydroxyl_A"/>
    <property type="match status" value="1"/>
</dbReference>
<protein>
    <submittedName>
        <fullName evidence="8">Aromatic ring-hydroxylating dioxygenase subunit alpha</fullName>
    </submittedName>
</protein>
<feature type="domain" description="Rieske" evidence="7">
    <location>
        <begin position="45"/>
        <end position="155"/>
    </location>
</feature>
<dbReference type="Proteomes" id="UP001500218">
    <property type="component" value="Unassembled WGS sequence"/>
</dbReference>
<evidence type="ECO:0000256" key="2">
    <source>
        <dbReference type="ARBA" id="ARBA00022714"/>
    </source>
</evidence>
<dbReference type="InterPro" id="IPR015879">
    <property type="entry name" value="Ring_hydroxy_dOase_asu_C_dom"/>
</dbReference>
<evidence type="ECO:0000256" key="1">
    <source>
        <dbReference type="ARBA" id="ARBA00001962"/>
    </source>
</evidence>
<keyword evidence="9" id="KW-1185">Reference proteome</keyword>